<dbReference type="PROSITE" id="PS51406">
    <property type="entry name" value="FIBRINOGEN_C_2"/>
    <property type="match status" value="2"/>
</dbReference>
<dbReference type="InterPro" id="IPR002181">
    <property type="entry name" value="Fibrinogen_a/b/g_C_dom"/>
</dbReference>
<evidence type="ECO:0000256" key="5">
    <source>
        <dbReference type="ARBA" id="ARBA00022837"/>
    </source>
</evidence>
<evidence type="ECO:0000313" key="9">
    <source>
        <dbReference type="Proteomes" id="UP000664991"/>
    </source>
</evidence>
<dbReference type="GO" id="GO:0005615">
    <property type="term" value="C:extracellular space"/>
    <property type="evidence" value="ECO:0007669"/>
    <property type="project" value="TreeGrafter"/>
</dbReference>
<feature type="domain" description="Fibrinogen C-terminal" evidence="7">
    <location>
        <begin position="554"/>
        <end position="604"/>
    </location>
</feature>
<dbReference type="InterPro" id="IPR014716">
    <property type="entry name" value="Fibrinogen_a/b/g_C_1"/>
</dbReference>
<evidence type="ECO:0000259" key="7">
    <source>
        <dbReference type="PROSITE" id="PS51406"/>
    </source>
</evidence>
<evidence type="ECO:0000256" key="4">
    <source>
        <dbReference type="ARBA" id="ARBA00022734"/>
    </source>
</evidence>
<organism evidence="8 9">
    <name type="scientific">Ovis aries</name>
    <name type="common">Sheep</name>
    <dbReference type="NCBI Taxonomy" id="9940"/>
    <lineage>
        <taxon>Eukaryota</taxon>
        <taxon>Metazoa</taxon>
        <taxon>Chordata</taxon>
        <taxon>Craniata</taxon>
        <taxon>Vertebrata</taxon>
        <taxon>Euteleostomi</taxon>
        <taxon>Mammalia</taxon>
        <taxon>Eutheria</taxon>
        <taxon>Laurasiatheria</taxon>
        <taxon>Artiodactyla</taxon>
        <taxon>Ruminantia</taxon>
        <taxon>Pecora</taxon>
        <taxon>Bovidae</taxon>
        <taxon>Caprinae</taxon>
        <taxon>Ovis</taxon>
    </lineage>
</organism>
<name>A0A836AGY6_SHEEP</name>
<comment type="subcellular location">
    <subcellularLocation>
        <location evidence="1">Secreted</location>
    </subcellularLocation>
</comment>
<keyword evidence="5" id="KW-0106">Calcium</keyword>
<dbReference type="EMBL" id="JAEMGP010000001">
    <property type="protein sequence ID" value="KAG5215507.1"/>
    <property type="molecule type" value="Genomic_DNA"/>
</dbReference>
<evidence type="ECO:0000256" key="6">
    <source>
        <dbReference type="ARBA" id="ARBA00023157"/>
    </source>
</evidence>
<dbReference type="Gene3D" id="3.90.215.10">
    <property type="entry name" value="Gamma Fibrinogen, chain A, domain 1"/>
    <property type="match status" value="3"/>
</dbReference>
<accession>A0A836AGY6</accession>
<comment type="caution">
    <text evidence="8">The sequence shown here is derived from an EMBL/GenBank/DDBJ whole genome shotgun (WGS) entry which is preliminary data.</text>
</comment>
<reference evidence="8 9" key="1">
    <citation type="submission" date="2020-12" db="EMBL/GenBank/DDBJ databases">
        <title>De novo assembly of Tibetan sheep genome.</title>
        <authorList>
            <person name="Li X."/>
        </authorList>
    </citation>
    <scope>NUCLEOTIDE SEQUENCE [LARGE SCALE GENOMIC DNA]</scope>
    <source>
        <tissue evidence="8">Heart</tissue>
    </source>
</reference>
<dbReference type="GO" id="GO:0070492">
    <property type="term" value="F:oligosaccharide binding"/>
    <property type="evidence" value="ECO:0007669"/>
    <property type="project" value="TreeGrafter"/>
</dbReference>
<evidence type="ECO:0000256" key="3">
    <source>
        <dbReference type="ARBA" id="ARBA00022723"/>
    </source>
</evidence>
<dbReference type="InterPro" id="IPR036056">
    <property type="entry name" value="Fibrinogen-like_C"/>
</dbReference>
<gene>
    <name evidence="8" type="ORF">JEQ12_001083</name>
</gene>
<dbReference type="NCBIfam" id="NF040941">
    <property type="entry name" value="GGGWT_bact"/>
    <property type="match status" value="4"/>
</dbReference>
<dbReference type="SUPFAM" id="SSF56496">
    <property type="entry name" value="Fibrinogen C-terminal domain-like"/>
    <property type="match status" value="4"/>
</dbReference>
<evidence type="ECO:0000256" key="1">
    <source>
        <dbReference type="ARBA" id="ARBA00004613"/>
    </source>
</evidence>
<evidence type="ECO:0000313" key="8">
    <source>
        <dbReference type="EMBL" id="KAG5215507.1"/>
    </source>
</evidence>
<feature type="domain" description="Fibrinogen C-terminal" evidence="7">
    <location>
        <begin position="782"/>
        <end position="832"/>
    </location>
</feature>
<evidence type="ECO:0000256" key="2">
    <source>
        <dbReference type="ARBA" id="ARBA00022525"/>
    </source>
</evidence>
<proteinExistence type="predicted"/>
<sequence length="1063" mass="118739">MQHVNKYDDPEEFSEGYKINISKDQQDDSKMFIGAFSWYISKKDLTEYLSHLGTRVRFYLLLFLSVATRGPSADGLYQLRTENGVIYQTFCDMTSRGGGWTLVASVHENNMRGKCTVGDRWSSQQGNRADYPEGDGNWANYNTFGSAEAATSDDYKNPGYYDIQARDLGIWHVPNKSPLQHWRKSSLLRYHTNTGFFRSLGHNLFGLYQKYPVKYGAGKCWTDNGPAIPVDYDFGDAKKTASYYSPCSQEEFVAGFVQFRVFNNERAAHALCAGVRVTGCNTEHIGGLWSVPSADGLYQLRTENGVVYQTFCDMTSGGGGWTLVASVHENNMRGKCTVGDRWSSQQGNRADYPEGDGNWANYSTFGSAEAATSDDYKNPGYYDIQARDLGIWHVPNKSPLQHWRKSSLLRYHTNTGFFRSLGHNLFGLYQKYPVKYGAGNYLTDNGPAIPVDYDFGDAEKTASYYSPYCQGEFVAGFVQFRVFNNERAAHALCAGVRVTGCNTEHGTRVRFYLLLFLSVATRGPPAGKSLRSSSFISSGTLSVEKSWEEEIRASYLSFLPRSCKEIKERCHKAGDGLYQLRTENGVVYQTFCDMTSGGGSWTLVASVHENNMRGKCTNPGYYDIQARDLGIWHVPNKSPLQHWRKSSLLRYHTSTGFFQSLGHNLFGLYQKYPVKYGAGKCLTDNGPAIPVDYDFGDAEKTASYYSPYCQGEFVAGFVQFRVFNNERAANALCAGVRVTGCNTEHGPGVRFCLLLFLSLAARGRGAVTPSVGKFWGNEICAPFLSFLPRTCKEIKETCHNAGDGLYHLRTENGVIYQTFCDMTSGGGGWTLVASIHENNIRGKCTLGDRWSSQQGNRADYPEGDGNWANYNTFGSAEAATSDDYKNPGYYDIQAQDLGIWHVPNKSPLQHWRNSSLLRYHTNTGFFRRLGHNLFGLYQKFPVKYGAGKCWTDNGPAIPVDYDFGDAEKTASYYSPNGQREFVAGFVQFRVFNNEGAANALCAGMRVTGCNTEFHCIGGGGYFPESSPWQCGDFSSFDWNGYGAHRGYSSSREITEAAVLLFYR</sequence>
<keyword evidence="2" id="KW-0964">Secreted</keyword>
<protein>
    <recommendedName>
        <fullName evidence="7">Fibrinogen C-terminal domain-containing protein</fullName>
    </recommendedName>
</protein>
<keyword evidence="6" id="KW-1015">Disulfide bond</keyword>
<dbReference type="GO" id="GO:0046872">
    <property type="term" value="F:metal ion binding"/>
    <property type="evidence" value="ECO:0007669"/>
    <property type="project" value="UniProtKB-KW"/>
</dbReference>
<dbReference type="Proteomes" id="UP000664991">
    <property type="component" value="Unassembled WGS sequence"/>
</dbReference>
<keyword evidence="4" id="KW-0430">Lectin</keyword>
<dbReference type="AlphaFoldDB" id="A0A836AGY6"/>
<dbReference type="PANTHER" id="PTHR16146:SF46">
    <property type="entry name" value="INTELECTIN-1A-RELATED"/>
    <property type="match status" value="1"/>
</dbReference>
<dbReference type="PANTHER" id="PTHR16146">
    <property type="entry name" value="INTELECTIN"/>
    <property type="match status" value="1"/>
</dbReference>
<keyword evidence="3" id="KW-0479">Metal-binding</keyword>